<accession>A0A0D9WRX1</accession>
<reference evidence="2" key="3">
    <citation type="submission" date="2015-04" db="UniProtKB">
        <authorList>
            <consortium name="EnsemblPlants"/>
        </authorList>
    </citation>
    <scope>IDENTIFICATION</scope>
</reference>
<keyword evidence="3" id="KW-1185">Reference proteome</keyword>
<feature type="compositionally biased region" description="Polar residues" evidence="1">
    <location>
        <begin position="99"/>
        <end position="113"/>
    </location>
</feature>
<dbReference type="EnsemblPlants" id="LPERR06G17070.1">
    <property type="protein sequence ID" value="LPERR06G17070.1"/>
    <property type="gene ID" value="LPERR06G17070"/>
</dbReference>
<protein>
    <submittedName>
        <fullName evidence="2">Uncharacterized protein</fullName>
    </submittedName>
</protein>
<evidence type="ECO:0000313" key="2">
    <source>
        <dbReference type="EnsemblPlants" id="LPERR06G17070.1"/>
    </source>
</evidence>
<name>A0A0D9WRX1_9ORYZ</name>
<dbReference type="AlphaFoldDB" id="A0A0D9WRX1"/>
<evidence type="ECO:0000256" key="1">
    <source>
        <dbReference type="SAM" id="MobiDB-lite"/>
    </source>
</evidence>
<dbReference type="Proteomes" id="UP000032180">
    <property type="component" value="Chromosome 6"/>
</dbReference>
<reference evidence="2 3" key="1">
    <citation type="submission" date="2012-08" db="EMBL/GenBank/DDBJ databases">
        <title>Oryza genome evolution.</title>
        <authorList>
            <person name="Wing R.A."/>
        </authorList>
    </citation>
    <scope>NUCLEOTIDE SEQUENCE</scope>
</reference>
<reference evidence="3" key="2">
    <citation type="submission" date="2013-12" db="EMBL/GenBank/DDBJ databases">
        <authorList>
            <person name="Yu Y."/>
            <person name="Lee S."/>
            <person name="de Baynast K."/>
            <person name="Wissotski M."/>
            <person name="Liu L."/>
            <person name="Talag J."/>
            <person name="Goicoechea J."/>
            <person name="Angelova A."/>
            <person name="Jetty R."/>
            <person name="Kudrna D."/>
            <person name="Golser W."/>
            <person name="Rivera L."/>
            <person name="Zhang J."/>
            <person name="Wing R."/>
        </authorList>
    </citation>
    <scope>NUCLEOTIDE SEQUENCE</scope>
</reference>
<feature type="region of interest" description="Disordered" evidence="1">
    <location>
        <begin position="80"/>
        <end position="117"/>
    </location>
</feature>
<proteinExistence type="predicted"/>
<feature type="compositionally biased region" description="Pro residues" evidence="1">
    <location>
        <begin position="82"/>
        <end position="97"/>
    </location>
</feature>
<dbReference type="HOGENOM" id="CLU_081112_0_0_1"/>
<sequence length="285" mass="31410">MAALAPSRPPSIVHLPRCIGSGPAPPPPHRLTVEACHLPKMAAPCATALAPPWVDDDDVTEISIHDVIAWAAEEAIQLIKQIPPPPPPPPPPTPPSTPDMGQQQSLPTRTSTPPILPGAHDIGKLLRMYERLIHDAETQSVDTLMGSRRLVLCHMTVWESYEPTRSALLALGCTTTPGIEEMLVECIGRGSVDIDGDRHRDIQPRLLAAFGVRPESVPANPSERGYVGCVMFAAMEMRNVVWRRVRRLRRAERRNLRREEEKWVIRRKELEKAAASGLGGIILNN</sequence>
<dbReference type="Gramene" id="LPERR06G17070.1">
    <property type="protein sequence ID" value="LPERR06G17070.1"/>
    <property type="gene ID" value="LPERR06G17070"/>
</dbReference>
<evidence type="ECO:0000313" key="3">
    <source>
        <dbReference type="Proteomes" id="UP000032180"/>
    </source>
</evidence>
<organism evidence="2 3">
    <name type="scientific">Leersia perrieri</name>
    <dbReference type="NCBI Taxonomy" id="77586"/>
    <lineage>
        <taxon>Eukaryota</taxon>
        <taxon>Viridiplantae</taxon>
        <taxon>Streptophyta</taxon>
        <taxon>Embryophyta</taxon>
        <taxon>Tracheophyta</taxon>
        <taxon>Spermatophyta</taxon>
        <taxon>Magnoliopsida</taxon>
        <taxon>Liliopsida</taxon>
        <taxon>Poales</taxon>
        <taxon>Poaceae</taxon>
        <taxon>BOP clade</taxon>
        <taxon>Oryzoideae</taxon>
        <taxon>Oryzeae</taxon>
        <taxon>Oryzinae</taxon>
        <taxon>Leersia</taxon>
    </lineage>
</organism>